<feature type="transmembrane region" description="Helical" evidence="1">
    <location>
        <begin position="7"/>
        <end position="28"/>
    </location>
</feature>
<dbReference type="PANTHER" id="PTHR43135">
    <property type="entry name" value="ALPHA-D-RIBOSE 1-METHYLPHOSPHONATE 5-TRIPHOSPHATE DIPHOSPHATASE"/>
    <property type="match status" value="1"/>
</dbReference>
<dbReference type="AlphaFoldDB" id="A0A1M5A2W4"/>
<feature type="domain" description="Amidohydrolase-related" evidence="2">
    <location>
        <begin position="342"/>
        <end position="442"/>
    </location>
</feature>
<dbReference type="PANTHER" id="PTHR43135:SF3">
    <property type="entry name" value="ALPHA-D-RIBOSE 1-METHYLPHOSPHONATE 5-TRIPHOSPHATE DIPHOSPHATASE"/>
    <property type="match status" value="1"/>
</dbReference>
<dbReference type="InterPro" id="IPR006680">
    <property type="entry name" value="Amidohydro-rel"/>
</dbReference>
<dbReference type="Gene3D" id="2.30.40.10">
    <property type="entry name" value="Urease, subunit C, domain 1"/>
    <property type="match status" value="1"/>
</dbReference>
<evidence type="ECO:0000256" key="1">
    <source>
        <dbReference type="SAM" id="Phobius"/>
    </source>
</evidence>
<organism evidence="3 4">
    <name type="scientific">Arenibacter palladensis</name>
    <dbReference type="NCBI Taxonomy" id="237373"/>
    <lineage>
        <taxon>Bacteria</taxon>
        <taxon>Pseudomonadati</taxon>
        <taxon>Bacteroidota</taxon>
        <taxon>Flavobacteriia</taxon>
        <taxon>Flavobacteriales</taxon>
        <taxon>Flavobacteriaceae</taxon>
        <taxon>Arenibacter</taxon>
    </lineage>
</organism>
<dbReference type="EMBL" id="FQUX01000003">
    <property type="protein sequence ID" value="SHF24659.1"/>
    <property type="molecule type" value="Genomic_DNA"/>
</dbReference>
<keyword evidence="1" id="KW-0472">Membrane</keyword>
<gene>
    <name evidence="3" type="ORF">SAMN03080594_10369</name>
</gene>
<dbReference type="OrthoDB" id="9797498at2"/>
<dbReference type="Proteomes" id="UP000184406">
    <property type="component" value="Unassembled WGS sequence"/>
</dbReference>
<dbReference type="GO" id="GO:0016810">
    <property type="term" value="F:hydrolase activity, acting on carbon-nitrogen (but not peptide) bonds"/>
    <property type="evidence" value="ECO:0007669"/>
    <property type="project" value="InterPro"/>
</dbReference>
<protein>
    <submittedName>
        <fullName evidence="3">Imidazolonepropionase</fullName>
    </submittedName>
</protein>
<dbReference type="InterPro" id="IPR011059">
    <property type="entry name" value="Metal-dep_hydrolase_composite"/>
</dbReference>
<accession>A0A1M5A2W4</accession>
<dbReference type="Gene3D" id="3.30.110.90">
    <property type="entry name" value="Amidohydrolase"/>
    <property type="match status" value="1"/>
</dbReference>
<dbReference type="RefSeq" id="WP_072861706.1">
    <property type="nucleotide sequence ID" value="NZ_FQUX01000003.1"/>
</dbReference>
<keyword evidence="1" id="KW-0812">Transmembrane</keyword>
<evidence type="ECO:0000313" key="4">
    <source>
        <dbReference type="Proteomes" id="UP000184406"/>
    </source>
</evidence>
<reference evidence="4" key="1">
    <citation type="submission" date="2016-11" db="EMBL/GenBank/DDBJ databases">
        <authorList>
            <person name="Varghese N."/>
            <person name="Submissions S."/>
        </authorList>
    </citation>
    <scope>NUCLEOTIDE SEQUENCE [LARGE SCALE GENOMIC DNA]</scope>
    <source>
        <strain evidence="4">DSM 17539</strain>
    </source>
</reference>
<dbReference type="SUPFAM" id="SSF51556">
    <property type="entry name" value="Metallo-dependent hydrolases"/>
    <property type="match status" value="1"/>
</dbReference>
<evidence type="ECO:0000313" key="3">
    <source>
        <dbReference type="EMBL" id="SHF24659.1"/>
    </source>
</evidence>
<dbReference type="Gene3D" id="3.40.50.10910">
    <property type="entry name" value="Amidohydrolase"/>
    <property type="match status" value="1"/>
</dbReference>
<keyword evidence="1" id="KW-1133">Transmembrane helix</keyword>
<dbReference type="Pfam" id="PF01979">
    <property type="entry name" value="Amidohydro_1"/>
    <property type="match status" value="1"/>
</dbReference>
<sequence>MKLLKRLLKIFFGIVGMVIIAAIIALGLDKMGTRYLKIKNVPASNNSTYLITNVNIIPMLQDTVLANKMVYIQDGIIKSISESLPDKEVEIVDAQGKFLLPGLIDMHVHVWDKYELGLYLANGVTAVRNVWGIPMHLRIKEDVNNDKILSPHFYTTGPKLTGPEFIGDDNLNLTSPSEAKDKVISYKDRGYDFIKTYYGLNRDIFDAVVEQAAISKMDIVAHPSQKVPFSYHLNPQIKSMEHAEEIVQQPLQFNLDTIKLQSIIDSLSNSKHSSYCPTLTVFNNIYQMMINDSILEAEPLSYMNPLIKKVDSKNQFNRWHNAKMEDFSVVDRIKNQHDFHLEIVAQLHKAGVPIICGTDAGIGVTLPGFSIHKELAFYKEAGLSNYEVLKTATVNAAQTHSIMNQLGTIEEGKVANLLLVDNNPLMELSTLENPSSIFIKGRKINRKTLLSFKEKAKNRKNLIASALTYLENLLIEK</sequence>
<keyword evidence="4" id="KW-1185">Reference proteome</keyword>
<dbReference type="SUPFAM" id="SSF51338">
    <property type="entry name" value="Composite domain of metallo-dependent hydrolases"/>
    <property type="match status" value="1"/>
</dbReference>
<dbReference type="InterPro" id="IPR032466">
    <property type="entry name" value="Metal_Hydrolase"/>
</dbReference>
<name>A0A1M5A2W4_9FLAO</name>
<proteinExistence type="predicted"/>
<dbReference type="Gene3D" id="1.20.58.520">
    <property type="entry name" value="Amidohydrolase"/>
    <property type="match status" value="1"/>
</dbReference>
<evidence type="ECO:0000259" key="2">
    <source>
        <dbReference type="Pfam" id="PF01979"/>
    </source>
</evidence>
<dbReference type="InterPro" id="IPR051781">
    <property type="entry name" value="Metallo-dep_Hydrolase"/>
</dbReference>